<dbReference type="AlphaFoldDB" id="A0A0B6RY02"/>
<dbReference type="RefSeq" id="WP_042624566.1">
    <property type="nucleotide sequence ID" value="NZ_CP002580.1"/>
</dbReference>
<evidence type="ECO:0000256" key="1">
    <source>
        <dbReference type="ARBA" id="ARBA00006723"/>
    </source>
</evidence>
<dbReference type="Gene3D" id="3.30.429.10">
    <property type="entry name" value="Macrophage Migration Inhibitory Factor"/>
    <property type="match status" value="2"/>
</dbReference>
<gene>
    <name evidence="4" type="ORF">BGL_1c14190</name>
</gene>
<evidence type="ECO:0000313" key="5">
    <source>
        <dbReference type="Proteomes" id="UP000031838"/>
    </source>
</evidence>
<dbReference type="PANTHER" id="PTHR35530">
    <property type="entry name" value="TAUTOMERASE-RELATED"/>
    <property type="match status" value="1"/>
</dbReference>
<evidence type="ECO:0000313" key="4">
    <source>
        <dbReference type="EMBL" id="AJK45935.1"/>
    </source>
</evidence>
<dbReference type="Proteomes" id="UP000031838">
    <property type="component" value="Chromosome 1"/>
</dbReference>
<evidence type="ECO:0000259" key="3">
    <source>
        <dbReference type="Pfam" id="PF01361"/>
    </source>
</evidence>
<reference evidence="4 5" key="2">
    <citation type="journal article" date="2016" name="Appl. Microbiol. Biotechnol.">
        <title>Mutations improving production and secretion of extracellular lipase by Burkholderia glumae PG1.</title>
        <authorList>
            <person name="Knapp A."/>
            <person name="Voget S."/>
            <person name="Gao R."/>
            <person name="Zaburannyi N."/>
            <person name="Krysciak D."/>
            <person name="Breuer M."/>
            <person name="Hauer B."/>
            <person name="Streit W.R."/>
            <person name="Muller R."/>
            <person name="Daniel R."/>
            <person name="Jaeger K.E."/>
        </authorList>
    </citation>
    <scope>NUCLEOTIDE SEQUENCE [LARGE SCALE GENOMIC DNA]</scope>
    <source>
        <strain evidence="4 5">PG1</strain>
    </source>
</reference>
<dbReference type="EC" id="5.3.2.-" evidence="4"/>
<evidence type="ECO:0000256" key="2">
    <source>
        <dbReference type="ARBA" id="ARBA00023235"/>
    </source>
</evidence>
<comment type="similarity">
    <text evidence="1">Belongs to the 4-oxalocrotonate tautomerase family.</text>
</comment>
<dbReference type="EMBL" id="CP002580">
    <property type="protein sequence ID" value="AJK45935.1"/>
    <property type="molecule type" value="Genomic_DNA"/>
</dbReference>
<sequence length="131" mass="14089">MPFIDVKVAGRPLEPQQVAHLQKGVTALMAEVLGKVGPLVGVLVEQVPLAAWSVGGEPVRRVAQVDAIVSAGTNTPEQKARFIAETAQLLRSVLGPELSEICYVVVHEVPKDSWGYDGLTQARRAQEAARR</sequence>
<feature type="domain" description="4-oxalocrotonate tautomerase-like" evidence="3">
    <location>
        <begin position="2"/>
        <end position="59"/>
    </location>
</feature>
<reference evidence="5" key="1">
    <citation type="submission" date="2011-03" db="EMBL/GenBank/DDBJ databases">
        <authorList>
            <person name="Voget S."/>
            <person name="Streit W.R."/>
            <person name="Jaeger K.E."/>
            <person name="Daniel R."/>
        </authorList>
    </citation>
    <scope>NUCLEOTIDE SEQUENCE [LARGE SCALE GENOMIC DNA]</scope>
    <source>
        <strain evidence="5">PG1</strain>
    </source>
</reference>
<dbReference type="InterPro" id="IPR004370">
    <property type="entry name" value="4-OT-like_dom"/>
</dbReference>
<protein>
    <submittedName>
        <fullName evidence="4">4-oxalocrotonate tautomerase</fullName>
        <ecNumber evidence="4">5.3.2.-</ecNumber>
    </submittedName>
</protein>
<name>A0A0B6RY02_BURPL</name>
<accession>A0A0B6RY02</accession>
<dbReference type="GO" id="GO:0016853">
    <property type="term" value="F:isomerase activity"/>
    <property type="evidence" value="ECO:0007669"/>
    <property type="project" value="UniProtKB-KW"/>
</dbReference>
<dbReference type="Pfam" id="PF01361">
    <property type="entry name" value="Tautomerase"/>
    <property type="match status" value="2"/>
</dbReference>
<organism evidence="4 5">
    <name type="scientific">Burkholderia plantarii</name>
    <dbReference type="NCBI Taxonomy" id="41899"/>
    <lineage>
        <taxon>Bacteria</taxon>
        <taxon>Pseudomonadati</taxon>
        <taxon>Pseudomonadota</taxon>
        <taxon>Betaproteobacteria</taxon>
        <taxon>Burkholderiales</taxon>
        <taxon>Burkholderiaceae</taxon>
        <taxon>Burkholderia</taxon>
    </lineage>
</organism>
<dbReference type="PANTHER" id="PTHR35530:SF2">
    <property type="entry name" value="BSL4019 PROTEIN"/>
    <property type="match status" value="1"/>
</dbReference>
<dbReference type="HOGENOM" id="CLU_154654_0_0_4"/>
<keyword evidence="5" id="KW-1185">Reference proteome</keyword>
<proteinExistence type="inferred from homology"/>
<keyword evidence="2 4" id="KW-0413">Isomerase</keyword>
<dbReference type="SUPFAM" id="SSF55331">
    <property type="entry name" value="Tautomerase/MIF"/>
    <property type="match status" value="1"/>
</dbReference>
<dbReference type="InterPro" id="IPR014347">
    <property type="entry name" value="Tautomerase/MIF_sf"/>
</dbReference>
<feature type="domain" description="4-oxalocrotonate tautomerase-like" evidence="3">
    <location>
        <begin position="71"/>
        <end position="118"/>
    </location>
</feature>
<dbReference type="KEGG" id="bgp:BGL_1c14190"/>